<sequence length="94" mass="9690">MDDGHAGGSLPTSHTGDHTVASAAGRGDVTILGGATTINQYFAAGLVHELRLHIAPLTLAAGTRLFEGVPPLTLEQLTSRAASRGTHVTYRVST</sequence>
<dbReference type="Proteomes" id="UP000516373">
    <property type="component" value="Chromosome"/>
</dbReference>
<proteinExistence type="predicted"/>
<evidence type="ECO:0000256" key="1">
    <source>
        <dbReference type="SAM" id="MobiDB-lite"/>
    </source>
</evidence>
<dbReference type="GO" id="GO:0009231">
    <property type="term" value="P:riboflavin biosynthetic process"/>
    <property type="evidence" value="ECO:0007669"/>
    <property type="project" value="InterPro"/>
</dbReference>
<dbReference type="InterPro" id="IPR024072">
    <property type="entry name" value="DHFR-like_dom_sf"/>
</dbReference>
<dbReference type="GO" id="GO:0008703">
    <property type="term" value="F:5-amino-6-(5-phosphoribosylamino)uracil reductase activity"/>
    <property type="evidence" value="ECO:0007669"/>
    <property type="project" value="InterPro"/>
</dbReference>
<dbReference type="EMBL" id="AP023439">
    <property type="protein sequence ID" value="BCL18467.1"/>
    <property type="molecule type" value="Genomic_DNA"/>
</dbReference>
<dbReference type="Gene3D" id="3.40.430.10">
    <property type="entry name" value="Dihydrofolate Reductase, subunit A"/>
    <property type="match status" value="1"/>
</dbReference>
<dbReference type="KEGG" id="stui:GCM10017668_03100"/>
<dbReference type="SUPFAM" id="SSF53597">
    <property type="entry name" value="Dihydrofolate reductase-like"/>
    <property type="match status" value="1"/>
</dbReference>
<organism evidence="3 4">
    <name type="scientific">Streptomyces tuirus</name>
    <dbReference type="NCBI Taxonomy" id="68278"/>
    <lineage>
        <taxon>Bacteria</taxon>
        <taxon>Bacillati</taxon>
        <taxon>Actinomycetota</taxon>
        <taxon>Actinomycetes</taxon>
        <taxon>Kitasatosporales</taxon>
        <taxon>Streptomycetaceae</taxon>
        <taxon>Streptomyces</taxon>
    </lineage>
</organism>
<dbReference type="Pfam" id="PF01872">
    <property type="entry name" value="RibD_C"/>
    <property type="match status" value="1"/>
</dbReference>
<name>A0A7G1N9P7_9ACTN</name>
<reference evidence="3 4" key="1">
    <citation type="journal article" date="2014" name="Int. J. Syst. Evol. Microbiol.">
        <title>Complete genome sequence of Corynebacterium casei LMG S-19264T (=DSM 44701T), isolated from a smear-ripened cheese.</title>
        <authorList>
            <consortium name="US DOE Joint Genome Institute (JGI-PGF)"/>
            <person name="Walter F."/>
            <person name="Albersmeier A."/>
            <person name="Kalinowski J."/>
            <person name="Ruckert C."/>
        </authorList>
    </citation>
    <scope>NUCLEOTIDE SEQUENCE [LARGE SCALE GENOMIC DNA]</scope>
    <source>
        <strain evidence="3 4">JCM 4255</strain>
    </source>
</reference>
<protein>
    <recommendedName>
        <fullName evidence="2">Bacterial bifunctional deaminase-reductase C-terminal domain-containing protein</fullName>
    </recommendedName>
</protein>
<dbReference type="InterPro" id="IPR002734">
    <property type="entry name" value="RibDG_C"/>
</dbReference>
<gene>
    <name evidence="3" type="ORF">GCM10017668_03100</name>
</gene>
<feature type="region of interest" description="Disordered" evidence="1">
    <location>
        <begin position="1"/>
        <end position="22"/>
    </location>
</feature>
<evidence type="ECO:0000313" key="4">
    <source>
        <dbReference type="Proteomes" id="UP000516373"/>
    </source>
</evidence>
<evidence type="ECO:0000259" key="2">
    <source>
        <dbReference type="Pfam" id="PF01872"/>
    </source>
</evidence>
<feature type="domain" description="Bacterial bifunctional deaminase-reductase C-terminal" evidence="2">
    <location>
        <begin position="24"/>
        <end position="87"/>
    </location>
</feature>
<accession>A0A7G1N9P7</accession>
<dbReference type="AlphaFoldDB" id="A0A7G1N9P7"/>
<evidence type="ECO:0000313" key="3">
    <source>
        <dbReference type="EMBL" id="BCL18467.1"/>
    </source>
</evidence>